<proteinExistence type="predicted"/>
<dbReference type="Proteomes" id="UP001620262">
    <property type="component" value="Unassembled WGS sequence"/>
</dbReference>
<evidence type="ECO:0000313" key="5">
    <source>
        <dbReference type="EMBL" id="MFK3864635.1"/>
    </source>
</evidence>
<dbReference type="Pfam" id="PF00990">
    <property type="entry name" value="GGDEF"/>
    <property type="match status" value="1"/>
</dbReference>
<accession>A0ABW8L1D3</accession>
<organism evidence="5 6">
    <name type="scientific">Pseudoalteromonas rhizosphaerae</name>
    <dbReference type="NCBI Taxonomy" id="2518973"/>
    <lineage>
        <taxon>Bacteria</taxon>
        <taxon>Pseudomonadati</taxon>
        <taxon>Pseudomonadota</taxon>
        <taxon>Gammaproteobacteria</taxon>
        <taxon>Alteromonadales</taxon>
        <taxon>Pseudoalteromonadaceae</taxon>
        <taxon>Pseudoalteromonas</taxon>
    </lineage>
</organism>
<feature type="domain" description="GGDEF" evidence="4">
    <location>
        <begin position="179"/>
        <end position="309"/>
    </location>
</feature>
<keyword evidence="6" id="KW-1185">Reference proteome</keyword>
<keyword evidence="3" id="KW-1133">Transmembrane helix</keyword>
<comment type="catalytic activity">
    <reaction evidence="2">
        <text>2 GTP = 3',3'-c-di-GMP + 2 diphosphate</text>
        <dbReference type="Rhea" id="RHEA:24898"/>
        <dbReference type="ChEBI" id="CHEBI:33019"/>
        <dbReference type="ChEBI" id="CHEBI:37565"/>
        <dbReference type="ChEBI" id="CHEBI:58805"/>
        <dbReference type="EC" id="2.7.7.65"/>
    </reaction>
</comment>
<evidence type="ECO:0000256" key="3">
    <source>
        <dbReference type="SAM" id="Phobius"/>
    </source>
</evidence>
<keyword evidence="3" id="KW-0472">Membrane</keyword>
<name>A0ABW8L1D3_9GAMM</name>
<dbReference type="PROSITE" id="PS50887">
    <property type="entry name" value="GGDEF"/>
    <property type="match status" value="1"/>
</dbReference>
<dbReference type="InterPro" id="IPR029787">
    <property type="entry name" value="Nucleotide_cyclase"/>
</dbReference>
<dbReference type="NCBIfam" id="TIGR00254">
    <property type="entry name" value="GGDEF"/>
    <property type="match status" value="1"/>
</dbReference>
<dbReference type="PANTHER" id="PTHR45138">
    <property type="entry name" value="REGULATORY COMPONENTS OF SENSORY TRANSDUCTION SYSTEM"/>
    <property type="match status" value="1"/>
</dbReference>
<comment type="caution">
    <text evidence="5">The sequence shown here is derived from an EMBL/GenBank/DDBJ whole genome shotgun (WGS) entry which is preliminary data.</text>
</comment>
<feature type="transmembrane region" description="Helical" evidence="3">
    <location>
        <begin position="12"/>
        <end position="30"/>
    </location>
</feature>
<dbReference type="EMBL" id="JBJDOT010000015">
    <property type="protein sequence ID" value="MFK3864635.1"/>
    <property type="molecule type" value="Genomic_DNA"/>
</dbReference>
<dbReference type="InterPro" id="IPR043128">
    <property type="entry name" value="Rev_trsase/Diguanyl_cyclase"/>
</dbReference>
<feature type="transmembrane region" description="Helical" evidence="3">
    <location>
        <begin position="83"/>
        <end position="103"/>
    </location>
</feature>
<dbReference type="CDD" id="cd01949">
    <property type="entry name" value="GGDEF"/>
    <property type="match status" value="1"/>
</dbReference>
<dbReference type="Gene3D" id="3.30.70.270">
    <property type="match status" value="1"/>
</dbReference>
<dbReference type="RefSeq" id="WP_404675569.1">
    <property type="nucleotide sequence ID" value="NZ_JBJDOT010000015.1"/>
</dbReference>
<evidence type="ECO:0000256" key="2">
    <source>
        <dbReference type="ARBA" id="ARBA00034247"/>
    </source>
</evidence>
<evidence type="ECO:0000313" key="6">
    <source>
        <dbReference type="Proteomes" id="UP001620262"/>
    </source>
</evidence>
<dbReference type="PANTHER" id="PTHR45138:SF9">
    <property type="entry name" value="DIGUANYLATE CYCLASE DGCM-RELATED"/>
    <property type="match status" value="1"/>
</dbReference>
<protein>
    <recommendedName>
        <fullName evidence="1">diguanylate cyclase</fullName>
        <ecNumber evidence="1">2.7.7.65</ecNumber>
    </recommendedName>
</protein>
<dbReference type="SUPFAM" id="SSF55073">
    <property type="entry name" value="Nucleotide cyclase"/>
    <property type="match status" value="1"/>
</dbReference>
<keyword evidence="3" id="KW-0812">Transmembrane</keyword>
<sequence length="309" mass="35046">MAIIALFNNQSTLVYPLLGSSILFASPFCLGDRVEISSLIVLYTLYALMIYLVLTGGSHGTGPIWIFIVSPVTFFVRGFKRGIIDLIIFVICVTGAFYLSSYFKFYSGYSAYFPIRIIASFIIVALLSGFYEYFRQMYSHRLIELVQKNEYLATRDHLTNLPNRRYAMEELEQFEAQLQTGSIIIADVDNFKDINDQYGHSVGDEVLKHLADLFVAQLSENDMVARWGGEEFLFFLRHKNKQQATQFANDIHHALSQNRLDIIGVNQLAVTVSMGISKLTADVPIDKAMHKADELLYQAKKQGKNQTCV</sequence>
<dbReference type="SMART" id="SM00267">
    <property type="entry name" value="GGDEF"/>
    <property type="match status" value="1"/>
</dbReference>
<reference evidence="5 6" key="1">
    <citation type="submission" date="2024-11" db="EMBL/GenBank/DDBJ databases">
        <title>The Natural Products Discovery Center: Release of the First 8490 Sequenced Strains for Exploring Actinobacteria Biosynthetic Diversity.</title>
        <authorList>
            <person name="Kalkreuter E."/>
            <person name="Kautsar S.A."/>
            <person name="Yang D."/>
            <person name="Bader C.D."/>
            <person name="Teijaro C.N."/>
            <person name="Fluegel L."/>
            <person name="Davis C.M."/>
            <person name="Simpson J.R."/>
            <person name="Lauterbach L."/>
            <person name="Steele A.D."/>
            <person name="Gui C."/>
            <person name="Meng S."/>
            <person name="Li G."/>
            <person name="Viehrig K."/>
            <person name="Ye F."/>
            <person name="Su P."/>
            <person name="Kiefer A.F."/>
            <person name="Nichols A."/>
            <person name="Cepeda A.J."/>
            <person name="Yan W."/>
            <person name="Fan B."/>
            <person name="Jiang Y."/>
            <person name="Adhikari A."/>
            <person name="Zheng C.-J."/>
            <person name="Schuster L."/>
            <person name="Cowan T.M."/>
            <person name="Smanski M.J."/>
            <person name="Chevrette M.G."/>
            <person name="De Carvalho L.P.S."/>
            <person name="Shen B."/>
        </authorList>
    </citation>
    <scope>NUCLEOTIDE SEQUENCE [LARGE SCALE GENOMIC DNA]</scope>
    <source>
        <strain evidence="5 6">NPDC078403</strain>
    </source>
</reference>
<evidence type="ECO:0000259" key="4">
    <source>
        <dbReference type="PROSITE" id="PS50887"/>
    </source>
</evidence>
<dbReference type="EC" id="2.7.7.65" evidence="1"/>
<feature type="transmembrane region" description="Helical" evidence="3">
    <location>
        <begin position="109"/>
        <end position="131"/>
    </location>
</feature>
<dbReference type="InterPro" id="IPR000160">
    <property type="entry name" value="GGDEF_dom"/>
</dbReference>
<gene>
    <name evidence="5" type="ORF">ACI2JU_12255</name>
</gene>
<evidence type="ECO:0000256" key="1">
    <source>
        <dbReference type="ARBA" id="ARBA00012528"/>
    </source>
</evidence>
<dbReference type="InterPro" id="IPR050469">
    <property type="entry name" value="Diguanylate_Cyclase"/>
</dbReference>